<dbReference type="AlphaFoldDB" id="A0AAT9FIV1"/>
<evidence type="ECO:0000313" key="4">
    <source>
        <dbReference type="EMBL" id="BDS05867.1"/>
    </source>
</evidence>
<dbReference type="GO" id="GO:0001681">
    <property type="term" value="F:sialate O-acetylesterase activity"/>
    <property type="evidence" value="ECO:0007669"/>
    <property type="project" value="InterPro"/>
</dbReference>
<dbReference type="EMBL" id="AP026866">
    <property type="protein sequence ID" value="BDS05867.1"/>
    <property type="molecule type" value="Genomic_DNA"/>
</dbReference>
<reference evidence="4" key="1">
    <citation type="submission" date="2024-07" db="EMBL/GenBank/DDBJ databases">
        <title>Complete genome sequence of Verrucomicrobiaceae bacterium NT6N.</title>
        <authorList>
            <person name="Huang C."/>
            <person name="Takami H."/>
            <person name="Hamasaki K."/>
        </authorList>
    </citation>
    <scope>NUCLEOTIDE SEQUENCE</scope>
    <source>
        <strain evidence="4">NT6N</strain>
    </source>
</reference>
<keyword evidence="1" id="KW-0378">Hydrolase</keyword>
<dbReference type="PANTHER" id="PTHR22901">
    <property type="entry name" value="SIALATE O-ACETYLESTERASE"/>
    <property type="match status" value="1"/>
</dbReference>
<accession>A0AAT9FIV1</accession>
<dbReference type="PANTHER" id="PTHR22901:SF0">
    <property type="entry name" value="SIALATE O-ACETYLESTERASE"/>
    <property type="match status" value="1"/>
</dbReference>
<feature type="signal peptide" evidence="2">
    <location>
        <begin position="1"/>
        <end position="29"/>
    </location>
</feature>
<dbReference type="Pfam" id="PF03629">
    <property type="entry name" value="SASA"/>
    <property type="match status" value="1"/>
</dbReference>
<dbReference type="SUPFAM" id="SSF52266">
    <property type="entry name" value="SGNH hydrolase"/>
    <property type="match status" value="1"/>
</dbReference>
<evidence type="ECO:0000259" key="3">
    <source>
        <dbReference type="Pfam" id="PF03629"/>
    </source>
</evidence>
<dbReference type="InterPro" id="IPR013783">
    <property type="entry name" value="Ig-like_fold"/>
</dbReference>
<sequence length="516" mass="57296">MKLSSHLPFGLSRIVGLALLPCSAGSANAELRPASLFQNHMVLQRDMPVPVWGDADPGAKVTVEFAGQKKIATADGDGKWMLKLDALTGTYDAKDLTISSEHQAKAEHVKLTDVVVGEVWICSGQSNMQFAAKAVPEVKALIPKAKHIRSFAVKRTVAFTEQDRCEGKWIARYPDSAVAFSFAHSLQASADVPIGIILSCWGSSSLEAWMPRDMVDTVPHFKTMMDEFDANTETKSKIKEVLNRPKGWSKQEDVFLRRQSNILYNAMMHPLAPYACRGLVWYQGERNTQSMFGMLKEPWFSRNSGMLIYGDVLKKWIQRYRKEWGNEDMHFLITMLPGYGKVADTSPDKASDSPTAHSWAWMRESQMQALDLKGVSVANTVDLGDIKNVHPKDKLPVGQRLALLAARDTLGKDVSAQGPVVKKVEAMGNIVIVHFDHAEGLKTIDGKAPNAFWITDDSKKWVRAQAAIKGSTVVLQSSEISKPLYVRYAFAGMPKVNLVNAEELPAYPFRSDEFKP</sequence>
<dbReference type="Gene3D" id="3.40.50.1110">
    <property type="entry name" value="SGNH hydrolase"/>
    <property type="match status" value="1"/>
</dbReference>
<dbReference type="KEGG" id="osu:NT6N_09070"/>
<evidence type="ECO:0000256" key="1">
    <source>
        <dbReference type="ARBA" id="ARBA00022801"/>
    </source>
</evidence>
<dbReference type="InterPro" id="IPR039329">
    <property type="entry name" value="SIAE"/>
</dbReference>
<keyword evidence="2" id="KW-0732">Signal</keyword>
<protein>
    <submittedName>
        <fullName evidence="4">Sialic-acid O-acetylesterase</fullName>
    </submittedName>
</protein>
<dbReference type="InterPro" id="IPR005181">
    <property type="entry name" value="SASA"/>
</dbReference>
<dbReference type="Gene3D" id="2.60.40.10">
    <property type="entry name" value="Immunoglobulins"/>
    <property type="match status" value="1"/>
</dbReference>
<feature type="chain" id="PRO_5043961342" evidence="2">
    <location>
        <begin position="30"/>
        <end position="516"/>
    </location>
</feature>
<organism evidence="4">
    <name type="scientific">Oceaniferula spumae</name>
    <dbReference type="NCBI Taxonomy" id="2979115"/>
    <lineage>
        <taxon>Bacteria</taxon>
        <taxon>Pseudomonadati</taxon>
        <taxon>Verrucomicrobiota</taxon>
        <taxon>Verrucomicrobiia</taxon>
        <taxon>Verrucomicrobiales</taxon>
        <taxon>Verrucomicrobiaceae</taxon>
        <taxon>Oceaniferula</taxon>
    </lineage>
</organism>
<dbReference type="InterPro" id="IPR036514">
    <property type="entry name" value="SGNH_hydro_sf"/>
</dbReference>
<evidence type="ECO:0000256" key="2">
    <source>
        <dbReference type="SAM" id="SignalP"/>
    </source>
</evidence>
<name>A0AAT9FIV1_9BACT</name>
<dbReference type="GO" id="GO:0005975">
    <property type="term" value="P:carbohydrate metabolic process"/>
    <property type="evidence" value="ECO:0007669"/>
    <property type="project" value="TreeGrafter"/>
</dbReference>
<proteinExistence type="predicted"/>
<gene>
    <name evidence="4" type="ORF">NT6N_09070</name>
</gene>
<feature type="domain" description="Sialate O-acetylesterase" evidence="3">
    <location>
        <begin position="118"/>
        <end position="242"/>
    </location>
</feature>